<dbReference type="Proteomes" id="UP000824533">
    <property type="component" value="Linkage Group LG02"/>
</dbReference>
<protein>
    <submittedName>
        <fullName evidence="1">Uncharacterized protein</fullName>
    </submittedName>
</protein>
<organism evidence="1 2">
    <name type="scientific">Dendrolimus kikuchii</name>
    <dbReference type="NCBI Taxonomy" id="765133"/>
    <lineage>
        <taxon>Eukaryota</taxon>
        <taxon>Metazoa</taxon>
        <taxon>Ecdysozoa</taxon>
        <taxon>Arthropoda</taxon>
        <taxon>Hexapoda</taxon>
        <taxon>Insecta</taxon>
        <taxon>Pterygota</taxon>
        <taxon>Neoptera</taxon>
        <taxon>Endopterygota</taxon>
        <taxon>Lepidoptera</taxon>
        <taxon>Glossata</taxon>
        <taxon>Ditrysia</taxon>
        <taxon>Bombycoidea</taxon>
        <taxon>Lasiocampidae</taxon>
        <taxon>Dendrolimus</taxon>
    </lineage>
</organism>
<evidence type="ECO:0000313" key="1">
    <source>
        <dbReference type="EMBL" id="KAJ0182903.1"/>
    </source>
</evidence>
<accession>A0ACC1DG34</accession>
<name>A0ACC1DG34_9NEOP</name>
<dbReference type="EMBL" id="CM034388">
    <property type="protein sequence ID" value="KAJ0182903.1"/>
    <property type="molecule type" value="Genomic_DNA"/>
</dbReference>
<gene>
    <name evidence="1" type="ORF">K1T71_000879</name>
</gene>
<sequence>MPETIIESTLTGKLDFKLLAKWLNNESIEDLPDNCSLSCCNRNEFVGYFLSFLRTQSDSVLQTNTNAIQILQHSTPEKLFNTHRKHHRSISDPTSDERKDCLSVKSEQRSHESPSREKKRGRRVKTKLFTDDKGNQSVNSVSSDESRLSAGVDRLVISSTPMKNGVILTEYPNLVSPVTPRSFSKDFERCDTPRLGHRSRNEKSCLGDYIVNAKTSSKKKKSKDAELNLDLSNSETFPEIGARKSSSLRSEKRRIKPTNIDKREKSLSLNSFTPEAFQHSPLALEVNSAFRYTQPKETTNMFEERNILKQERHKLMEKFHILTSNTSPKALNMPTIKITKKDSTDCTQNYVKADSNKVYLKDKLDVIINVYEILLKNNLILSINTEIYFLISILMSKQRESDYIDVETKLIDNNIDVILKSVHNCTYFAVKSLWNLRVFLELILDKNSLKTLGENKKVRSFYPDLAKFLLNCYGLRREAESTVDKRPSAVCGNVVCFNPETDRADNFPSTMSFHSFKRQRDMFYDILRWYQETLTTGASRSSFRARVKALLSSGPCAANHAHLAALFLAHMTTECLNNTQESKISKLQRRLTCPAGAESHRLPHFTDKEMFYKEFINHAENESFRVHLRDAFATEIVALDSTHIPVEDRSNSTNIDLSKEYLALIKTLTLLSKFLGYMTSLPYTYNCDISKGNMNVARNEQKDLRFTAPKDKVLENEMALRNYGMTLTASPASSLQMYCRGTNHTSLLASFEVVHCTGSVQNVIIPWLIHYLSMLDYTSLRVKYNQDLLKSLLDIYQNRLNIETFKKNTCIYLKSILGWLFDLPHFPQELFYENRSSCIDCSELCIDNLDLVDESTIFELCPCLRDVNVLLSTCKMSQEQKEMATYRHITPVSLNVNPQDRIRTKEKELQTRLEEELLKSQPSSTRRVLELVIERVTSAAIKELTANQLNEARERATQIAKRMVKNNCGDTESLLSSLRSLYSEQLEKLRTEALSLCSDSVSARATIALTALLPTAPLPLHALAARGARNRLTKWFNDNWNTTAILCKDIEAEMNAFLAIGDVTVPQVKNKIHVDEITSSADHFDRVHISPATCIIRMKEQICLLLDDDEIRDMTSLLANCAIGCSVNNLFNRPPTQRAILQLSIDLCVVYASKKPKEVTDTFLMKFHDVWNSCCPDRKKSPPIELSLPERRAELSPEFRNFDDDERVITPVSDDENHQIVKNDENQSIDAENVSCYLIDSDSNIIGTDVNSIGIDQENNLSLNMTNVNNNVTTRIDSKYMTPERNKPLTIKPESIGKSISPDPGPVTPDSTIIKSLVGQPQSITGESQSITAETKSITSETKSITSETVNCTGEEGSDEYLEFFDRILCPRNIVLLSASGGVQSDVWEAMATVLVFLLKNDYLSEDSLTEQCLAVYRQDWPQAILENLSNCMKSVSSRWSRSSTGKFTLFLDFLAEYCGDMDYEPDLES</sequence>
<keyword evidence="2" id="KW-1185">Reference proteome</keyword>
<reference evidence="1 2" key="1">
    <citation type="journal article" date="2021" name="Front. Genet.">
        <title>Chromosome-Level Genome Assembly Reveals Significant Gene Expansion in the Toll and IMD Signaling Pathways of Dendrolimus kikuchii.</title>
        <authorList>
            <person name="Zhou J."/>
            <person name="Wu P."/>
            <person name="Xiong Z."/>
            <person name="Liu N."/>
            <person name="Zhao N."/>
            <person name="Ji M."/>
            <person name="Qiu Y."/>
            <person name="Yang B."/>
        </authorList>
    </citation>
    <scope>NUCLEOTIDE SEQUENCE [LARGE SCALE GENOMIC DNA]</scope>
    <source>
        <strain evidence="1">Ann1</strain>
    </source>
</reference>
<comment type="caution">
    <text evidence="1">The sequence shown here is derived from an EMBL/GenBank/DDBJ whole genome shotgun (WGS) entry which is preliminary data.</text>
</comment>
<proteinExistence type="predicted"/>
<evidence type="ECO:0000313" key="2">
    <source>
        <dbReference type="Proteomes" id="UP000824533"/>
    </source>
</evidence>